<feature type="region of interest" description="Disordered" evidence="1">
    <location>
        <begin position="383"/>
        <end position="524"/>
    </location>
</feature>
<feature type="compositionally biased region" description="Polar residues" evidence="1">
    <location>
        <begin position="387"/>
        <end position="410"/>
    </location>
</feature>
<dbReference type="OrthoDB" id="2287866at2759"/>
<keyword evidence="2" id="KW-0472">Membrane</keyword>
<organism evidence="3 4">
    <name type="scientific">Circinella minor</name>
    <dbReference type="NCBI Taxonomy" id="1195481"/>
    <lineage>
        <taxon>Eukaryota</taxon>
        <taxon>Fungi</taxon>
        <taxon>Fungi incertae sedis</taxon>
        <taxon>Mucoromycota</taxon>
        <taxon>Mucoromycotina</taxon>
        <taxon>Mucoromycetes</taxon>
        <taxon>Mucorales</taxon>
        <taxon>Lichtheimiaceae</taxon>
        <taxon>Circinella</taxon>
    </lineage>
</organism>
<feature type="compositionally biased region" description="Low complexity" evidence="1">
    <location>
        <begin position="189"/>
        <end position="207"/>
    </location>
</feature>
<feature type="compositionally biased region" description="Basic and acidic residues" evidence="1">
    <location>
        <begin position="411"/>
        <end position="430"/>
    </location>
</feature>
<feature type="region of interest" description="Disordered" evidence="1">
    <location>
        <begin position="99"/>
        <end position="128"/>
    </location>
</feature>
<feature type="compositionally biased region" description="Polar residues" evidence="1">
    <location>
        <begin position="485"/>
        <end position="494"/>
    </location>
</feature>
<feature type="transmembrane region" description="Helical" evidence="2">
    <location>
        <begin position="133"/>
        <end position="156"/>
    </location>
</feature>
<feature type="region of interest" description="Disordered" evidence="1">
    <location>
        <begin position="316"/>
        <end position="343"/>
    </location>
</feature>
<evidence type="ECO:0000256" key="2">
    <source>
        <dbReference type="SAM" id="Phobius"/>
    </source>
</evidence>
<feature type="transmembrane region" description="Helical" evidence="2">
    <location>
        <begin position="16"/>
        <end position="35"/>
    </location>
</feature>
<evidence type="ECO:0000256" key="1">
    <source>
        <dbReference type="SAM" id="MobiDB-lite"/>
    </source>
</evidence>
<evidence type="ECO:0000313" key="4">
    <source>
        <dbReference type="Proteomes" id="UP000646827"/>
    </source>
</evidence>
<reference evidence="3 4" key="1">
    <citation type="submission" date="2020-12" db="EMBL/GenBank/DDBJ databases">
        <title>Metabolic potential, ecology and presence of endohyphal bacteria is reflected in genomic diversity of Mucoromycotina.</title>
        <authorList>
            <person name="Muszewska A."/>
            <person name="Okrasinska A."/>
            <person name="Steczkiewicz K."/>
            <person name="Drgas O."/>
            <person name="Orlowska M."/>
            <person name="Perlinska-Lenart U."/>
            <person name="Aleksandrzak-Piekarczyk T."/>
            <person name="Szatraj K."/>
            <person name="Zielenkiewicz U."/>
            <person name="Pilsyk S."/>
            <person name="Malc E."/>
            <person name="Mieczkowski P."/>
            <person name="Kruszewska J.S."/>
            <person name="Biernat P."/>
            <person name="Pawlowska J."/>
        </authorList>
    </citation>
    <scope>NUCLEOTIDE SEQUENCE [LARGE SCALE GENOMIC DNA]</scope>
    <source>
        <strain evidence="3 4">CBS 142.35</strain>
    </source>
</reference>
<keyword evidence="2" id="KW-0812">Transmembrane</keyword>
<dbReference type="Proteomes" id="UP000646827">
    <property type="component" value="Unassembled WGS sequence"/>
</dbReference>
<sequence length="524" mass="56551">MYVPFGRRRRRREPMFISFMLTWLILGYICLVVAIDENPSNTIVTTPSTTPTTGGGSCNPSNCVAKCSPSCSSDQVCVLGTMSNCGVCPASQCVSRSVLGGGNSSPSASNTPTSSSGQENDSDSGNSNNNGSLIGGLVGGLLGAGLVLSAAGYAGFRYKQKKNTLPFAFHGKSTMSQQQPPSHSPTPPSSKTRSLTLPSQVSSSSPPMENISTSTNIPSMSMNNNSYSGEYDESSRQQVMSGVIPIAYIPPSRQSTSPNQLQQQNINHRPADTIQEQQQQYDNAVAQSYSVYSNKRTSHLTKQNSLQRHQSVLSTATDPFSDDHHSRNSMLTTDDEDDGRASISSSVVGHATTMSAMKATQAYQMQRAKPQIMRVNTVRVNNGLARSGSTRTVLTRDSAQLSRSNTAPTQRQEHHYNDKELQKEQGKEQHQAIQLTDETITRPSSAPTEVVHNNNNGEEDDPFHDRHSTTHLASSNSSDKLRPQLTDSMVSTGPSDGEITIFWDANRSTPSLSPASFPMPPPSP</sequence>
<protein>
    <recommendedName>
        <fullName evidence="5">Membrane anchor Opy2 N-terminal domain-containing protein</fullName>
    </recommendedName>
</protein>
<feature type="compositionally biased region" description="Polar residues" evidence="1">
    <location>
        <begin position="210"/>
        <end position="228"/>
    </location>
</feature>
<keyword evidence="2" id="KW-1133">Transmembrane helix</keyword>
<proteinExistence type="predicted"/>
<evidence type="ECO:0000313" key="3">
    <source>
        <dbReference type="EMBL" id="KAG2216769.1"/>
    </source>
</evidence>
<feature type="compositionally biased region" description="Low complexity" evidence="1">
    <location>
        <begin position="104"/>
        <end position="128"/>
    </location>
</feature>
<dbReference type="EMBL" id="JAEPRB010000361">
    <property type="protein sequence ID" value="KAG2216769.1"/>
    <property type="molecule type" value="Genomic_DNA"/>
</dbReference>
<gene>
    <name evidence="3" type="ORF">INT45_003783</name>
</gene>
<evidence type="ECO:0008006" key="5">
    <source>
        <dbReference type="Google" id="ProtNLM"/>
    </source>
</evidence>
<keyword evidence="4" id="KW-1185">Reference proteome</keyword>
<feature type="region of interest" description="Disordered" evidence="1">
    <location>
        <begin position="172"/>
        <end position="236"/>
    </location>
</feature>
<feature type="compositionally biased region" description="Polar residues" evidence="1">
    <location>
        <begin position="431"/>
        <end position="456"/>
    </location>
</feature>
<name>A0A8H7RTH8_9FUNG</name>
<accession>A0A8H7RTH8</accession>
<dbReference type="AlphaFoldDB" id="A0A8H7RTH8"/>
<comment type="caution">
    <text evidence="3">The sequence shown here is derived from an EMBL/GenBank/DDBJ whole genome shotgun (WGS) entry which is preliminary data.</text>
</comment>